<dbReference type="RefSeq" id="WP_162645676.1">
    <property type="nucleotide sequence ID" value="NZ_CP048287.1"/>
</dbReference>
<evidence type="ECO:0000313" key="2">
    <source>
        <dbReference type="Proteomes" id="UP000479114"/>
    </source>
</evidence>
<evidence type="ECO:0000313" key="1">
    <source>
        <dbReference type="EMBL" id="QHW35530.1"/>
    </source>
</evidence>
<dbReference type="Proteomes" id="UP000479114">
    <property type="component" value="Plasmid unnamed1"/>
</dbReference>
<dbReference type="EMBL" id="CP048287">
    <property type="protein sequence ID" value="QHW35530.1"/>
    <property type="molecule type" value="Genomic_DNA"/>
</dbReference>
<keyword evidence="1" id="KW-0614">Plasmid</keyword>
<keyword evidence="2" id="KW-1185">Reference proteome</keyword>
<name>A0A6C0PAA9_9BACL</name>
<evidence type="ECO:0008006" key="3">
    <source>
        <dbReference type="Google" id="ProtNLM"/>
    </source>
</evidence>
<geneLocation type="plasmid" evidence="1 2">
    <name>unnamed1</name>
</geneLocation>
<reference evidence="1 2" key="1">
    <citation type="submission" date="2020-02" db="EMBL/GenBank/DDBJ databases">
        <title>Paenibacillus sp. nov., isolated from rhizosphere soil of tomato.</title>
        <authorList>
            <person name="Weon H.-Y."/>
            <person name="Lee S.A."/>
        </authorList>
    </citation>
    <scope>NUCLEOTIDE SEQUENCE [LARGE SCALE GENOMIC DNA]</scope>
    <source>
        <strain evidence="1 2">14171R-81</strain>
        <plasmid evidence="1 2">unnamed1</plasmid>
    </source>
</reference>
<proteinExistence type="predicted"/>
<dbReference type="Gene3D" id="2.60.120.560">
    <property type="entry name" value="Exo-inulinase, domain 1"/>
    <property type="match status" value="1"/>
</dbReference>
<dbReference type="KEGG" id="prz:GZH47_32095"/>
<protein>
    <recommendedName>
        <fullName evidence="3">DUF1080 domain-containing protein</fullName>
    </recommendedName>
</protein>
<accession>A0A6C0PAA9</accession>
<organism evidence="1 2">
    <name type="scientific">Paenibacillus rhizovicinus</name>
    <dbReference type="NCBI Taxonomy" id="2704463"/>
    <lineage>
        <taxon>Bacteria</taxon>
        <taxon>Bacillati</taxon>
        <taxon>Bacillota</taxon>
        <taxon>Bacilli</taxon>
        <taxon>Bacillales</taxon>
        <taxon>Paenibacillaceae</taxon>
        <taxon>Paenibacillus</taxon>
    </lineage>
</organism>
<dbReference type="AlphaFoldDB" id="A0A6C0PAA9"/>
<gene>
    <name evidence="1" type="ORF">GZH47_32095</name>
</gene>
<sequence>MIQLINKQFDPDNCEVLHETRFADEDFREDWRIYGGDWWTEDGWLNGKNMANAPGVIMSKRSFPGNVLIEFEGRTVLPSTHDIDMMWNASWDEQTGQRGAAYVAGIEGWWEGKVGIEKSPGYTLNAATPLFDFDPGRTYRIQAGSIDGHCFVCVDGKLLLELTDHEPIDAQIHTGVGFEAYASFIQIRNLTVRRLSWEPILRSYPDEFR</sequence>